<organism evidence="7 8">
    <name type="scientific">Chrysophaeum taylorii</name>
    <dbReference type="NCBI Taxonomy" id="2483200"/>
    <lineage>
        <taxon>Eukaryota</taxon>
        <taxon>Sar</taxon>
        <taxon>Stramenopiles</taxon>
        <taxon>Ochrophyta</taxon>
        <taxon>Pelagophyceae</taxon>
        <taxon>Pelagomonadales</taxon>
        <taxon>Pelagomonadaceae</taxon>
        <taxon>Chrysophaeum</taxon>
    </lineage>
</organism>
<dbReference type="GO" id="GO:0046872">
    <property type="term" value="F:metal ion binding"/>
    <property type="evidence" value="ECO:0007669"/>
    <property type="project" value="UniProtKB-KW"/>
</dbReference>
<evidence type="ECO:0000313" key="7">
    <source>
        <dbReference type="EMBL" id="KAJ8612343.1"/>
    </source>
</evidence>
<feature type="transmembrane region" description="Helical" evidence="5">
    <location>
        <begin position="717"/>
        <end position="735"/>
    </location>
</feature>
<dbReference type="PRINTS" id="PR00363">
    <property type="entry name" value="CYTOCHROMEB5"/>
</dbReference>
<evidence type="ECO:0000256" key="1">
    <source>
        <dbReference type="ARBA" id="ARBA00022617"/>
    </source>
</evidence>
<keyword evidence="5" id="KW-1133">Transmembrane helix</keyword>
<keyword evidence="5" id="KW-0812">Transmembrane</keyword>
<comment type="similarity">
    <text evidence="4">Belongs to the cytochrome b5 family.</text>
</comment>
<keyword evidence="8" id="KW-1185">Reference proteome</keyword>
<evidence type="ECO:0000256" key="3">
    <source>
        <dbReference type="ARBA" id="ARBA00023004"/>
    </source>
</evidence>
<name>A0AAD7UMW3_9STRA</name>
<feature type="transmembrane region" description="Helical" evidence="5">
    <location>
        <begin position="533"/>
        <end position="556"/>
    </location>
</feature>
<dbReference type="SUPFAM" id="SSF55856">
    <property type="entry name" value="Cytochrome b5-like heme/steroid binding domain"/>
    <property type="match status" value="1"/>
</dbReference>
<keyword evidence="1" id="KW-0349">Heme</keyword>
<feature type="transmembrane region" description="Helical" evidence="5">
    <location>
        <begin position="204"/>
        <end position="225"/>
    </location>
</feature>
<comment type="caution">
    <text evidence="7">The sequence shown here is derived from an EMBL/GenBank/DDBJ whole genome shotgun (WGS) entry which is preliminary data.</text>
</comment>
<dbReference type="GO" id="GO:0016020">
    <property type="term" value="C:membrane"/>
    <property type="evidence" value="ECO:0007669"/>
    <property type="project" value="TreeGrafter"/>
</dbReference>
<keyword evidence="2" id="KW-0479">Metal-binding</keyword>
<dbReference type="Gene3D" id="3.10.120.10">
    <property type="entry name" value="Cytochrome b5-like heme/steroid binding domain"/>
    <property type="match status" value="1"/>
</dbReference>
<dbReference type="AlphaFoldDB" id="A0AAD7UMW3"/>
<feature type="transmembrane region" description="Helical" evidence="5">
    <location>
        <begin position="122"/>
        <end position="142"/>
    </location>
</feature>
<evidence type="ECO:0000259" key="6">
    <source>
        <dbReference type="PROSITE" id="PS50255"/>
    </source>
</evidence>
<dbReference type="PANTHER" id="PTHR19359">
    <property type="entry name" value="CYTOCHROME B5"/>
    <property type="match status" value="1"/>
</dbReference>
<gene>
    <name evidence="7" type="ORF">CTAYLR_008368</name>
</gene>
<dbReference type="EMBL" id="JAQMWT010000054">
    <property type="protein sequence ID" value="KAJ8612343.1"/>
    <property type="molecule type" value="Genomic_DNA"/>
</dbReference>
<evidence type="ECO:0000256" key="4">
    <source>
        <dbReference type="ARBA" id="ARBA00038168"/>
    </source>
</evidence>
<keyword evidence="3" id="KW-0408">Iron</keyword>
<dbReference type="GO" id="GO:0020037">
    <property type="term" value="F:heme binding"/>
    <property type="evidence" value="ECO:0007669"/>
    <property type="project" value="InterPro"/>
</dbReference>
<feature type="domain" description="Cytochrome b5 heme-binding" evidence="6">
    <location>
        <begin position="320"/>
        <end position="409"/>
    </location>
</feature>
<dbReference type="InterPro" id="IPR036400">
    <property type="entry name" value="Cyt_B5-like_heme/steroid_sf"/>
</dbReference>
<protein>
    <recommendedName>
        <fullName evidence="6">Cytochrome b5 heme-binding domain-containing protein</fullName>
    </recommendedName>
</protein>
<sequence>MTERFFVNCVICSGLWWCLLHVALHHWAASFVSGAPSRRRYWSRLVRSEIYAVWATAVGGLLLATSYDSVHALLHARSRASQLAFGVAAGHWIVTCFEEVTSSSFALAGLRLGATKSARHRLFLATAFLAHHVAAAAVYIYAGLVGELGSLGALGLWYELPVALVNIRDHAIEFSGEGFAGCVSAATRQRWLDKPPTPDDTSSFWAAILTAFWFGRGPATALYVTSLCVTSWQREIALCDQTTRLAYHAFGCGFTILNIGWRCMLSLWMIRDMKRSYAFARGGWRAVEEEEEEEESLLEGSNILDQSMPPPGADAEDLIRPVDTTSRVVIDADELSRKHARQWVAIHGVVYDVRAFVDRHPGGIDVLVNAAGTDATEAFEAAGHSPRARQILVSNNGERHGIRVVGALRRAVGVRDDDNIAIKGKLSKTPRDMLWAVDRTVPYSYLAGHWDVLPPIGGVCWTHVAAGFALLSILPARASSHFLASASPKIVDIAALFFASMCMRNEPRKKDESSEASTPTKDDAERRKQRRSALLCITALVGAVADVVVTMALGGLSLASRIWTGAHVLALAIEAVLFEKKTLSNGSTLLSRRFAGTMWGLGLVASARPILQTEPRYTIVLGASMVAAMRATRHLGETDNGAVWARSLRRVTASGLAAAACFVSSMTPQTSSTPNSACALFVDTLTSGTYFRSGSTTTRSLELQGQGGGNAISMPAAVARFVSLAMLYVAAWALWRARDRAALKLRQSTSDAFVSRAHAFTGLCFGLVFGQAVVGKLLLTLVVAGHAMWLDSAHRDALAELGPASPAYWYGWQTLVDRLKLGISFAFRQLATVVVGLANLTAPRGGFWYLAPTPIPELEGVDYGVSLLAKGDLHSGPAESFQLNIGHLHVFPGSDAIHTASATAEMLGGLARNENGAKERGFVANVVSFIPDSESGMLREINLSAWASDEAAHDWYVNNLAHQKTVRRYYNRGMSTFSSMLGSLRPSKDLRFHARCQHCHALQREFPSQATCPQCGRPVRMPLF</sequence>
<accession>A0AAD7UMW3</accession>
<reference evidence="7" key="1">
    <citation type="submission" date="2023-01" db="EMBL/GenBank/DDBJ databases">
        <title>Metagenome sequencing of chrysophaentin producing Chrysophaeum taylorii.</title>
        <authorList>
            <person name="Davison J."/>
            <person name="Bewley C."/>
        </authorList>
    </citation>
    <scope>NUCLEOTIDE SEQUENCE</scope>
    <source>
        <strain evidence="7">NIES-1699</strain>
    </source>
</reference>
<dbReference type="SMART" id="SM01117">
    <property type="entry name" value="Cyt-b5"/>
    <property type="match status" value="1"/>
</dbReference>
<dbReference type="PROSITE" id="PS50255">
    <property type="entry name" value="CYTOCHROME_B5_2"/>
    <property type="match status" value="1"/>
</dbReference>
<evidence type="ECO:0000256" key="2">
    <source>
        <dbReference type="ARBA" id="ARBA00022723"/>
    </source>
</evidence>
<keyword evidence="5" id="KW-0472">Membrane</keyword>
<dbReference type="InterPro" id="IPR018506">
    <property type="entry name" value="Cyt_B5_heme-BS"/>
</dbReference>
<proteinExistence type="inferred from homology"/>
<dbReference type="InterPro" id="IPR050668">
    <property type="entry name" value="Cytochrome_b5"/>
</dbReference>
<dbReference type="PROSITE" id="PS00191">
    <property type="entry name" value="CYTOCHROME_B5_1"/>
    <property type="match status" value="1"/>
</dbReference>
<feature type="transmembrane region" description="Helical" evidence="5">
    <location>
        <begin position="50"/>
        <end position="70"/>
    </location>
</feature>
<feature type="transmembrane region" description="Helical" evidence="5">
    <location>
        <begin position="245"/>
        <end position="265"/>
    </location>
</feature>
<dbReference type="Proteomes" id="UP001230188">
    <property type="component" value="Unassembled WGS sequence"/>
</dbReference>
<evidence type="ECO:0000313" key="8">
    <source>
        <dbReference type="Proteomes" id="UP001230188"/>
    </source>
</evidence>
<dbReference type="InterPro" id="IPR001199">
    <property type="entry name" value="Cyt_B5-like_heme/steroid-bd"/>
</dbReference>
<dbReference type="Pfam" id="PF00173">
    <property type="entry name" value="Cyt-b5"/>
    <property type="match status" value="1"/>
</dbReference>
<feature type="transmembrane region" description="Helical" evidence="5">
    <location>
        <begin position="756"/>
        <end position="789"/>
    </location>
</feature>
<evidence type="ECO:0000256" key="5">
    <source>
        <dbReference type="SAM" id="Phobius"/>
    </source>
</evidence>